<proteinExistence type="predicted"/>
<keyword evidence="3" id="KW-1185">Reference proteome</keyword>
<dbReference type="EMBL" id="BPLQ01008353">
    <property type="protein sequence ID" value="GIY36733.1"/>
    <property type="molecule type" value="Genomic_DNA"/>
</dbReference>
<dbReference type="AlphaFoldDB" id="A0AAV4SQU8"/>
<dbReference type="Proteomes" id="UP001054837">
    <property type="component" value="Unassembled WGS sequence"/>
</dbReference>
<feature type="compositionally biased region" description="Basic and acidic residues" evidence="1">
    <location>
        <begin position="88"/>
        <end position="98"/>
    </location>
</feature>
<organism evidence="2 3">
    <name type="scientific">Caerostris darwini</name>
    <dbReference type="NCBI Taxonomy" id="1538125"/>
    <lineage>
        <taxon>Eukaryota</taxon>
        <taxon>Metazoa</taxon>
        <taxon>Ecdysozoa</taxon>
        <taxon>Arthropoda</taxon>
        <taxon>Chelicerata</taxon>
        <taxon>Arachnida</taxon>
        <taxon>Araneae</taxon>
        <taxon>Araneomorphae</taxon>
        <taxon>Entelegynae</taxon>
        <taxon>Araneoidea</taxon>
        <taxon>Araneidae</taxon>
        <taxon>Caerostris</taxon>
    </lineage>
</organism>
<feature type="region of interest" description="Disordered" evidence="1">
    <location>
        <begin position="59"/>
        <end position="98"/>
    </location>
</feature>
<gene>
    <name evidence="2" type="ORF">CDAR_76341</name>
</gene>
<name>A0AAV4SQU8_9ARAC</name>
<evidence type="ECO:0000313" key="3">
    <source>
        <dbReference type="Proteomes" id="UP001054837"/>
    </source>
</evidence>
<evidence type="ECO:0000313" key="2">
    <source>
        <dbReference type="EMBL" id="GIY36733.1"/>
    </source>
</evidence>
<comment type="caution">
    <text evidence="2">The sequence shown here is derived from an EMBL/GenBank/DDBJ whole genome shotgun (WGS) entry which is preliminary data.</text>
</comment>
<sequence length="98" mass="11453">MSLLCNGNQRYEDGPAQRRAVQQYELVVRRLLRAETSVRKLQEENEALRKAEEKWQLEREKPKKLIEISRAPPGPSRSPKSPTRKRKADSPEREISTK</sequence>
<feature type="non-terminal residue" evidence="2">
    <location>
        <position position="98"/>
    </location>
</feature>
<accession>A0AAV4SQU8</accession>
<protein>
    <submittedName>
        <fullName evidence="2">Uncharacterized protein</fullName>
    </submittedName>
</protein>
<reference evidence="2 3" key="1">
    <citation type="submission" date="2021-06" db="EMBL/GenBank/DDBJ databases">
        <title>Caerostris darwini draft genome.</title>
        <authorList>
            <person name="Kono N."/>
            <person name="Arakawa K."/>
        </authorList>
    </citation>
    <scope>NUCLEOTIDE SEQUENCE [LARGE SCALE GENOMIC DNA]</scope>
</reference>
<evidence type="ECO:0000256" key="1">
    <source>
        <dbReference type="SAM" id="MobiDB-lite"/>
    </source>
</evidence>